<accession>A0A6A6CLU3</accession>
<dbReference type="InterPro" id="IPR050654">
    <property type="entry name" value="AChE-related_enzymes"/>
</dbReference>
<evidence type="ECO:0000259" key="4">
    <source>
        <dbReference type="Pfam" id="PF00135"/>
    </source>
</evidence>
<dbReference type="InterPro" id="IPR019826">
    <property type="entry name" value="Carboxylesterase_B_AS"/>
</dbReference>
<dbReference type="InterPro" id="IPR002018">
    <property type="entry name" value="CarbesteraseB"/>
</dbReference>
<dbReference type="Proteomes" id="UP000799537">
    <property type="component" value="Unassembled WGS sequence"/>
</dbReference>
<evidence type="ECO:0000313" key="5">
    <source>
        <dbReference type="EMBL" id="KAF2167120.1"/>
    </source>
</evidence>
<dbReference type="SUPFAM" id="SSF53474">
    <property type="entry name" value="alpha/beta-Hydrolases"/>
    <property type="match status" value="1"/>
</dbReference>
<evidence type="ECO:0000313" key="6">
    <source>
        <dbReference type="Proteomes" id="UP000799537"/>
    </source>
</evidence>
<dbReference type="GeneID" id="54570100"/>
<feature type="chain" id="PRO_5025714989" description="Carboxylic ester hydrolase" evidence="3">
    <location>
        <begin position="22"/>
        <end position="560"/>
    </location>
</feature>
<keyword evidence="3" id="KW-0732">Signal</keyword>
<feature type="domain" description="Carboxylesterase type B" evidence="4">
    <location>
        <begin position="27"/>
        <end position="516"/>
    </location>
</feature>
<dbReference type="EC" id="3.1.1.-" evidence="3"/>
<protein>
    <recommendedName>
        <fullName evidence="3">Carboxylic ester hydrolase</fullName>
        <ecNumber evidence="3">3.1.1.-</ecNumber>
    </recommendedName>
</protein>
<reference evidence="5" key="1">
    <citation type="journal article" date="2020" name="Stud. Mycol.">
        <title>101 Dothideomycetes genomes: a test case for predicting lifestyles and emergence of pathogens.</title>
        <authorList>
            <person name="Haridas S."/>
            <person name="Albert R."/>
            <person name="Binder M."/>
            <person name="Bloem J."/>
            <person name="Labutti K."/>
            <person name="Salamov A."/>
            <person name="Andreopoulos B."/>
            <person name="Baker S."/>
            <person name="Barry K."/>
            <person name="Bills G."/>
            <person name="Bluhm B."/>
            <person name="Cannon C."/>
            <person name="Castanera R."/>
            <person name="Culley D."/>
            <person name="Daum C."/>
            <person name="Ezra D."/>
            <person name="Gonzalez J."/>
            <person name="Henrissat B."/>
            <person name="Kuo A."/>
            <person name="Liang C."/>
            <person name="Lipzen A."/>
            <person name="Lutzoni F."/>
            <person name="Magnuson J."/>
            <person name="Mondo S."/>
            <person name="Nolan M."/>
            <person name="Ohm R."/>
            <person name="Pangilinan J."/>
            <person name="Park H.-J."/>
            <person name="Ramirez L."/>
            <person name="Alfaro M."/>
            <person name="Sun H."/>
            <person name="Tritt A."/>
            <person name="Yoshinaga Y."/>
            <person name="Zwiers L.-H."/>
            <person name="Turgeon B."/>
            <person name="Goodwin S."/>
            <person name="Spatafora J."/>
            <person name="Crous P."/>
            <person name="Grigoriev I."/>
        </authorList>
    </citation>
    <scope>NUCLEOTIDE SEQUENCE</scope>
    <source>
        <strain evidence="5">ATCC 36951</strain>
    </source>
</reference>
<organism evidence="5 6">
    <name type="scientific">Zasmidium cellare ATCC 36951</name>
    <dbReference type="NCBI Taxonomy" id="1080233"/>
    <lineage>
        <taxon>Eukaryota</taxon>
        <taxon>Fungi</taxon>
        <taxon>Dikarya</taxon>
        <taxon>Ascomycota</taxon>
        <taxon>Pezizomycotina</taxon>
        <taxon>Dothideomycetes</taxon>
        <taxon>Dothideomycetidae</taxon>
        <taxon>Mycosphaerellales</taxon>
        <taxon>Mycosphaerellaceae</taxon>
        <taxon>Zasmidium</taxon>
    </lineage>
</organism>
<sequence length="560" mass="60864">MAPLKRAIVTSLALVCASTNAFPTATTLNGTYTGLHNATTNLDYFLGIPYAQPPINALRFRNPVPLNTSWTGTHTAQALGNSCIGYGSDMAGLTLSEDCLNLNIVRPAGSFSEPLPVAVWFYGGGYYEGSANRPAYNQTRFVANSVEMGLPVIGVGFNYRLTAFGWLWSEETQALGDTNMGLRDQRLVLQWIQENIAAFGGDPRRVTIYGESAGGISIGKHLMAYGGRDDGLFHNAILESGGPLEKWPYGFTNATEYMLTVYNNLTDATCCSNATSPLECLRYLPFSALNAALNITNTWIAGTGLGPFIATLNNDILLQPATTQISTGAFLKVPILYGTNTDEGTAIAPAGINTDGDFAREISKGGPDVPTIETLQLLYPDINAIGIPATYNPLPKTPSSYGAQWKRAAAYWGDIVEHAPRRAVTTAWAKHNTTAYSYRFNVQPVGNADAIGATHFAEVAWVFDNVDGVGYEINPFGDVQRYRELAGLMGRMWVSFVWFSDPYWHGLSDIPTWPKYEVAGAGVGSNFVFEGNRSSCVEVDDFRAAQIQYLIDVMPGQFHY</sequence>
<keyword evidence="2 3" id="KW-0378">Hydrolase</keyword>
<dbReference type="PANTHER" id="PTHR43918">
    <property type="entry name" value="ACETYLCHOLINESTERASE"/>
    <property type="match status" value="1"/>
</dbReference>
<dbReference type="AlphaFoldDB" id="A0A6A6CLU3"/>
<dbReference type="Gene3D" id="3.40.50.1820">
    <property type="entry name" value="alpha/beta hydrolase"/>
    <property type="match status" value="1"/>
</dbReference>
<feature type="signal peptide" evidence="3">
    <location>
        <begin position="1"/>
        <end position="21"/>
    </location>
</feature>
<proteinExistence type="inferred from homology"/>
<dbReference type="OrthoDB" id="408631at2759"/>
<name>A0A6A6CLU3_ZASCE</name>
<evidence type="ECO:0000256" key="3">
    <source>
        <dbReference type="RuleBase" id="RU361235"/>
    </source>
</evidence>
<dbReference type="RefSeq" id="XP_033668009.1">
    <property type="nucleotide sequence ID" value="XM_033816828.1"/>
</dbReference>
<evidence type="ECO:0000256" key="2">
    <source>
        <dbReference type="ARBA" id="ARBA00022801"/>
    </source>
</evidence>
<dbReference type="GO" id="GO:0052689">
    <property type="term" value="F:carboxylic ester hydrolase activity"/>
    <property type="evidence" value="ECO:0007669"/>
    <property type="project" value="TreeGrafter"/>
</dbReference>
<dbReference type="PANTHER" id="PTHR43918:SF4">
    <property type="entry name" value="CARBOXYLIC ESTER HYDROLASE"/>
    <property type="match status" value="1"/>
</dbReference>
<dbReference type="PROSITE" id="PS00122">
    <property type="entry name" value="CARBOXYLESTERASE_B_1"/>
    <property type="match status" value="1"/>
</dbReference>
<dbReference type="EMBL" id="ML993594">
    <property type="protein sequence ID" value="KAF2167120.1"/>
    <property type="molecule type" value="Genomic_DNA"/>
</dbReference>
<gene>
    <name evidence="5" type="ORF">M409DRAFT_66181</name>
</gene>
<comment type="similarity">
    <text evidence="1 3">Belongs to the type-B carboxylesterase/lipase family.</text>
</comment>
<evidence type="ECO:0000256" key="1">
    <source>
        <dbReference type="ARBA" id="ARBA00005964"/>
    </source>
</evidence>
<dbReference type="InterPro" id="IPR029058">
    <property type="entry name" value="AB_hydrolase_fold"/>
</dbReference>
<dbReference type="Pfam" id="PF00135">
    <property type="entry name" value="COesterase"/>
    <property type="match status" value="1"/>
</dbReference>
<keyword evidence="6" id="KW-1185">Reference proteome</keyword>